<keyword evidence="1" id="KW-0732">Signal</keyword>
<reference evidence="3 4" key="1">
    <citation type="submission" date="2020-01" db="EMBL/GenBank/DDBJ databases">
        <title>Complete genome sequence of Chitinophaga sp. H33E-04 isolated from quinoa roots.</title>
        <authorList>
            <person name="Weon H.-Y."/>
            <person name="Lee S.A."/>
        </authorList>
    </citation>
    <scope>NUCLEOTIDE SEQUENCE [LARGE SCALE GENOMIC DNA]</scope>
    <source>
        <strain evidence="3 4">H33E-04</strain>
    </source>
</reference>
<dbReference type="RefSeq" id="WP_162335370.1">
    <property type="nucleotide sequence ID" value="NZ_CP048113.1"/>
</dbReference>
<dbReference type="InterPro" id="IPR018392">
    <property type="entry name" value="LysM"/>
</dbReference>
<gene>
    <name evidence="3" type="ORF">GWR21_29955</name>
</gene>
<evidence type="ECO:0000313" key="3">
    <source>
        <dbReference type="EMBL" id="QHS63654.1"/>
    </source>
</evidence>
<dbReference type="EMBL" id="CP048113">
    <property type="protein sequence ID" value="QHS63654.1"/>
    <property type="molecule type" value="Genomic_DNA"/>
</dbReference>
<organism evidence="3 4">
    <name type="scientific">Chitinophaga agri</name>
    <dbReference type="NCBI Taxonomy" id="2703787"/>
    <lineage>
        <taxon>Bacteria</taxon>
        <taxon>Pseudomonadati</taxon>
        <taxon>Bacteroidota</taxon>
        <taxon>Chitinophagia</taxon>
        <taxon>Chitinophagales</taxon>
        <taxon>Chitinophagaceae</taxon>
        <taxon>Chitinophaga</taxon>
    </lineage>
</organism>
<name>A0A6B9ZQ39_9BACT</name>
<dbReference type="PROSITE" id="PS51782">
    <property type="entry name" value="LYSM"/>
    <property type="match status" value="1"/>
</dbReference>
<evidence type="ECO:0000256" key="1">
    <source>
        <dbReference type="ARBA" id="ARBA00022729"/>
    </source>
</evidence>
<dbReference type="SMART" id="SM00257">
    <property type="entry name" value="LysM"/>
    <property type="match status" value="3"/>
</dbReference>
<proteinExistence type="predicted"/>
<dbReference type="Proteomes" id="UP000476411">
    <property type="component" value="Chromosome"/>
</dbReference>
<dbReference type="Gene3D" id="2.60.40.1220">
    <property type="match status" value="1"/>
</dbReference>
<evidence type="ECO:0000313" key="4">
    <source>
        <dbReference type="Proteomes" id="UP000476411"/>
    </source>
</evidence>
<dbReference type="InterPro" id="IPR014755">
    <property type="entry name" value="Cu-Rt/internalin_Ig-like"/>
</dbReference>
<keyword evidence="4" id="KW-1185">Reference proteome</keyword>
<dbReference type="Pfam" id="PF01476">
    <property type="entry name" value="LysM"/>
    <property type="match status" value="1"/>
</dbReference>
<dbReference type="KEGG" id="chih:GWR21_29955"/>
<feature type="domain" description="LysM" evidence="2">
    <location>
        <begin position="2058"/>
        <end position="2102"/>
    </location>
</feature>
<protein>
    <submittedName>
        <fullName evidence="3">LysM peptidoglycan-binding domain-containing protein</fullName>
    </submittedName>
</protein>
<accession>A0A6B9ZQ39</accession>
<evidence type="ECO:0000259" key="2">
    <source>
        <dbReference type="PROSITE" id="PS51782"/>
    </source>
</evidence>
<sequence>MSHNFSSSNPMDIAAQLNRISMVSDGANEDSFQAEKTDTINYLNKQQEIRALVVGSQNFGHLAATVGLINRMASLSDDVLYSICLYYADNWQGETEIKIVIDALQVLLPQFKELNTEFKVISAQNTNRVRVIDIVRDIPSAIELGFTGGCDDGERSDLNDGIKAMQVDYFLKLQPYYWHLGADECMRLITNKEKTVSLDDYYEDEGINFHRLAYYKASAVLTDFDRQVIADSKYASKLEVALYLTQRTQAAQLNLCAVYGIETYTAPEVALYNISAGILETQSEGAGGAKQSLPCVVLLFQEITAAGWNIFTTLVSDPSSPALADEDRASATFLSWHKKRNVSANVSVLGGPDNYPDLGTVTAAVNQLHAGQVLVIYFGNVPQTLYDYLYSSSTYPTVFEGQATASTVFNFGKPFFKYSKGQEDVTTDYPTVDNIDNDGEAGADAQNSRRIASGLFTASPATWISRKVKKKQQHEIFPVSGISSINRQAFDDEDDGYFDEIGDYFHDEENDKFLYGMSALLTLKENDFVFTTDEALKLQAAAGNEKLLEFYKKIEGQSTVDLTAALGSGFCYDWFSKVSLKGTLTVNDAVAAINGDNTLVTLSGKTSSFLIPGLGVAFKFTESKEQLLAVMTMTFDAGSFSLPKVPWLQFPGTTTCEMNLDPTATVPAKGTFTVTVTAGVTTTMQLKIPSDPNTWSLQAQFGDNFPNLNDIFQFVGGINLREILPQQLGIVTDIRVSSLGFAYNYSTAAIRYISFRARTSDGTSWKLVPGVEISQLSFGMSVDRPIDMNNRVTIGNIGGVFGIGDGKLSINAGMPDIIIDGGLLPDSPPVSVQSILSAYLGDQYAAALPTAIKDTAIALLTFKLNSIAGVYSFAMKVTADWQIPLAGVNIFTITELGCDISAIVAQADNSGNAVTAKDTSVTGSFSGSIVILPDSDKITLVASAAYKGSDKGWTFTAKQTTGEVSLIRLFTAYLPADWKPDPSQFDITINGLGITIETVTNSWEFTGKTAKPIHIPGINLDITMNLLCGYKAAGTAVDAAALLLSSGVSDVVIPVLEVDNEGVLQVAGYYGALSATIKWENIELTVFYDFKPDYKAYGIRWWVLEGKIVEQGGKQIATLSFRESITLGAMVEKMISWATGSSYSLAAPWSILNAISLNNLSLEYNFTDKQVSFNVNIGPIEMGFARIDGISVTYKSNQPDPEDNGVIVELKGSFRWQDDKSKPLSWDAARPETTPAPEGQGNKYLDLRLLALGQHVTLPCFLTADTVQKAIECMKQLPVPDKNNITIPPVTLDANSSWLIGMDFGVLRFGGDDTDKKLSLEDAASKAGYLLTMQIIFNDPNLYALRIKLDGESAKVFKGLDFQIMYKKVSDTIGLYKAEITLPDKMRFIRMGQVNFTLPVFGMEYYTNGDFQVDVGFPWKEDFSRSFTFQTLIWTPVGIPIPVMGSLGVYFGKLSSATTSRVPAIDNGTFNPVLVFGFGIQFGLGYTFDIGILRAGFSLTIVAILEGILAKFNPYQLTDGSGRTDQLETSYYFWLKGTAGIIGKLFGTVDFAIIKADVNIDIRILASFTFAPYEPIELNLTASVSVSLSVKINLGLFKIKISFSFSAKISQTVTIKGIGGTSPWHVVPSGNAMVLAYRRGRVRALQLREASAITVNWNNLAAPAATIPLKGYMGLGLTMAGDNAGQLSEQLPCYVAMMFIDSVEGPQEDRTSARLKAFTDTPDTSFEALAKMILRWVAAALQSQPVTPGQADQVIIREDQLTQLLAVLNDPEGAGIFTNAQINAFMTNQFSMQVAGPDTDQQVTGAYFPLAPDVSLSMAAYGSSYPALSYTLGGYNNTSEDYRKFLREYFEQLAVYASQQTAADGRQFSLQDDSSESLGSFVFNDYFVMISRQLVQTALDALKEFKYFVQANDTPAQIVNTVNAGANLSGGAAYSVAELFADNSAAALTAGSKLSMQGASWIVQANDTFNSIAANTLFGGAFNGAALAARNAAMQHTLNTGITINYPDKTAYTTQPGESLDDVAAAIGVSTSDLIANGGVASLANLPLPVATLALPDFVYTTIEGDTLQSIAAKLHLAEELLAVPDSNSKVTNLFAGETLDIANLTQYKVGELIKEMQATQGLQHLSGMTSRYYMAGLRLPTDGISPLQKGMWVTGTSVNDYKLPPFAGLYALTGQQFPVPALNTTDTFNVTIGNGGLGWLTFTGADPANLTIAVAPGSDSANQITLVKAYATSNRLDTGMSFLGMNGMFNTKPATYSFSTQVDWSAASVFAMPYSGATTGTPGMQLWMLPDNLLQLPDPGTRMVNPRIIAKVGTYQEAVRGMVSRDLQNYGYASLVAFTIKKVPVVLTSPSTLTIYEVMGADGNSANILERIVSEVGNDVSMIQSLILAYQADATSTTTSGIQTDNAAALTMGLAQVNLSTETRPDMTMVSSRALQLDESTGMTLLNDKTTFIRLLWEAAITRSGGYFLYYFNSDNNGGLPDRIFNDKDEALVSLVVLYAKPAEQALQDTVTGYMNALVTTETFDPQKSTLFGEATPLENLTVPADATQTLSSLAYAYYGNVAEVAADNAGLQLRKGLTINVAEGVYEAGPAAPGGDLNAIASYFGTTAQAIQSSNPQQTSWPVKQFTSIYLPALTVSSNDYNTLGAIAKKYGLSLTALANQNKDLQGIFSDGQQIAISGGPVEIAATVPQGNITWEAVRQQPAAIPDKPEGADYGKVFLQNMYSLLSYQVYGNAFFNESKLGLPANPTTEPEDNNSLSKMNVPRTLETGDDWIFRVAVPYTRFVTASPGVATGLLPDPAQSPYSGLGNLLQVQFAWQDLYGNRLITDLSDPQAGDITPLNMPPVITGYSDALIPLNQWPSIAAVYSVDKYTTPQLNVSFRFDPTVYDGLIAVTAIDSITINALFTVTLDKDSANTAANYTIDQGVTVSAAVLQPDNRTVKLTVSQLPDNGEVTVNISNIYNTDKSLTFQGYAAFNQTEGLNKPSSSVIDKAAGDLITYTQVWYQLTDSYGVDFKVATTLVTESYQLSQAQVNSLVQEWIASVWQFVNSRAQGLTTVTTPIGQHDITFDIDITKLNQEEMWRLDTGFTIERSRGVVMGDLETAGNIRSVTTVLTPFAGAAGDTASALNSFVDNFEAALEQPGNYRLEVATGVDREAALSGAPGNQLWVVRTGLKKETAINYYINDQQPVSIFAPRPVSTQLQSRTGVPIWNFDPVKGISFDGQPDRTLDFSGIDMDQWAQYLFGVLDNVLTSSFVAPVQLVDQHMGTAYFQTMLDNKRALADIIREWMTFVFADESGQLADIQEAFKQQLLVRLTNAYTVKAGVQYTAVVNAGDFRLFFAGVDKTKPNLVNLVFTSDISPETASNAANYSISGGLNVTAVIADVNNPQIVTLQLSGNVVPDVTVVTIKSTFSSAGGSTIQPPLSMTAVYGAAATPELFGNISQNFRLLAAVPAKEDLQLLLYFSGVPDATVVTNTDKYQVSGLTVTKAVQDPDNQQIVILTVSGEPVAGTTTVGVTPPYYDASGVMLRPVSGLIVTATADVSHRTEGISLTSARVSLKNSDNVPLPFLVSAPQLVRNDDGAVLSWIDLDTSYEVSAIEHQIAYLPDIADYRASSWLNFADRPESLQTDLGPVKVPMILRAYPTPPSMDKQTGDYLVKADKSLSNILYWNYNINVSQTYHYPQDELNFTVLFNVTPDPAAKLFGLKDAFNELAEFVTVYPDVAKVFNDTLIKIDAKTTDQSVFDQSSTALRSFNEMIGRIITAAAGNNLKAFNMYASPWVTTVDPYVFKLTEGTGTVDVYTNILTVTLTGTPPAGIGIPTVLIPGYDTQVYGTPTADTFSYYFTANGIPLSAAVGQAIAPRVIQLPDLNLFARQNIQTSVEMKRNVDLVPGRQTADDFIYTTGETAFPDLFNPVLNYAAPVDIAAVSTGSDQKATLKAQLQSLFDVLLRYNSQELLSFMMTCSYNYQLNADMQGLGELQLPVVMQPLQTFNVDTKSVDTDYKTLVDMIDGWTGSIQTWFNEHKPDPMAGRLYFELSVFSNLDDNTPKPLLRLTGLYLDLLYISDVSTVFLKEGVL</sequence>